<name>X1QKS3_9ZZZZ</name>
<reference evidence="1" key="1">
    <citation type="journal article" date="2014" name="Front. Microbiol.">
        <title>High frequency of phylogenetically diverse reductive dehalogenase-homologous genes in deep subseafloor sedimentary metagenomes.</title>
        <authorList>
            <person name="Kawai M."/>
            <person name="Futagami T."/>
            <person name="Toyoda A."/>
            <person name="Takaki Y."/>
            <person name="Nishi S."/>
            <person name="Hori S."/>
            <person name="Arai W."/>
            <person name="Tsubouchi T."/>
            <person name="Morono Y."/>
            <person name="Uchiyama I."/>
            <person name="Ito T."/>
            <person name="Fujiyama A."/>
            <person name="Inagaki F."/>
            <person name="Takami H."/>
        </authorList>
    </citation>
    <scope>NUCLEOTIDE SEQUENCE</scope>
    <source>
        <strain evidence="1">Expedition CK06-06</strain>
    </source>
</reference>
<sequence>KRDNSGDQQTLSHRLVVGVDCIDQEILKEPVIEL</sequence>
<protein>
    <submittedName>
        <fullName evidence="1">Uncharacterized protein</fullName>
    </submittedName>
</protein>
<feature type="non-terminal residue" evidence="1">
    <location>
        <position position="1"/>
    </location>
</feature>
<dbReference type="EMBL" id="BARV01033566">
    <property type="protein sequence ID" value="GAI51610.1"/>
    <property type="molecule type" value="Genomic_DNA"/>
</dbReference>
<organism evidence="1">
    <name type="scientific">marine sediment metagenome</name>
    <dbReference type="NCBI Taxonomy" id="412755"/>
    <lineage>
        <taxon>unclassified sequences</taxon>
        <taxon>metagenomes</taxon>
        <taxon>ecological metagenomes</taxon>
    </lineage>
</organism>
<accession>X1QKS3</accession>
<comment type="caution">
    <text evidence="1">The sequence shown here is derived from an EMBL/GenBank/DDBJ whole genome shotgun (WGS) entry which is preliminary data.</text>
</comment>
<proteinExistence type="predicted"/>
<evidence type="ECO:0000313" key="1">
    <source>
        <dbReference type="EMBL" id="GAI51610.1"/>
    </source>
</evidence>
<gene>
    <name evidence="1" type="ORF">S06H3_52741</name>
</gene>
<dbReference type="AlphaFoldDB" id="X1QKS3"/>